<feature type="coiled-coil region" evidence="1">
    <location>
        <begin position="184"/>
        <end position="211"/>
    </location>
</feature>
<feature type="region of interest" description="Disordered" evidence="2">
    <location>
        <begin position="1"/>
        <end position="23"/>
    </location>
</feature>
<evidence type="ECO:0000313" key="3">
    <source>
        <dbReference type="EMBL" id="KAK7072822.1"/>
    </source>
</evidence>
<reference evidence="3 4" key="1">
    <citation type="submission" date="2023-11" db="EMBL/GenBank/DDBJ databases">
        <title>Halocaridina rubra genome assembly.</title>
        <authorList>
            <person name="Smith C."/>
        </authorList>
    </citation>
    <scope>NUCLEOTIDE SEQUENCE [LARGE SCALE GENOMIC DNA]</scope>
    <source>
        <strain evidence="3">EP-1</strain>
        <tissue evidence="3">Whole</tissue>
    </source>
</reference>
<evidence type="ECO:0000256" key="1">
    <source>
        <dbReference type="SAM" id="Coils"/>
    </source>
</evidence>
<sequence>MEDADPLDMSLKSTKLKNENGCTPVTSTFYNRMGHVDKDDRSHMKTVRNIHEDGHGHRQYTSERECDERHSECHYEEDDDLFDVLNNIPVKVELEEGDAQDENESFARNIGPDSAPPSSGTHLQEGVASTSGNEANDNNLKVKPKNTQKKKVKRRRLRRHYFSEEEKLARRKIYARERAKKYRNNLSEEQLQTLKAKVREKARQKRAQMSEEEVSLMRMRNREQAQIRRMYKEQTKCEEVKQEVKRVYVNNDEKANLMREKNKERMRMKRSTMTEEEKIIERTKNRERVRRKREMQRAEALLQRIMNVHGDEADRSPNTEHFLQNTVRSEGDEKDQKVHAMHYENELVHNADDVANQHSAQKLF</sequence>
<evidence type="ECO:0000313" key="4">
    <source>
        <dbReference type="Proteomes" id="UP001381693"/>
    </source>
</evidence>
<dbReference type="Proteomes" id="UP001381693">
    <property type="component" value="Unassembled WGS sequence"/>
</dbReference>
<name>A0AAN8WVA1_HALRR</name>
<comment type="caution">
    <text evidence="3">The sequence shown here is derived from an EMBL/GenBank/DDBJ whole genome shotgun (WGS) entry which is preliminary data.</text>
</comment>
<keyword evidence="4" id="KW-1185">Reference proteome</keyword>
<dbReference type="EMBL" id="JAXCGZ010013331">
    <property type="protein sequence ID" value="KAK7072822.1"/>
    <property type="molecule type" value="Genomic_DNA"/>
</dbReference>
<feature type="compositionally biased region" description="Basic residues" evidence="2">
    <location>
        <begin position="142"/>
        <end position="156"/>
    </location>
</feature>
<protein>
    <submittedName>
        <fullName evidence="3">Uncharacterized protein</fullName>
    </submittedName>
</protein>
<organism evidence="3 4">
    <name type="scientific">Halocaridina rubra</name>
    <name type="common">Hawaiian red shrimp</name>
    <dbReference type="NCBI Taxonomy" id="373956"/>
    <lineage>
        <taxon>Eukaryota</taxon>
        <taxon>Metazoa</taxon>
        <taxon>Ecdysozoa</taxon>
        <taxon>Arthropoda</taxon>
        <taxon>Crustacea</taxon>
        <taxon>Multicrustacea</taxon>
        <taxon>Malacostraca</taxon>
        <taxon>Eumalacostraca</taxon>
        <taxon>Eucarida</taxon>
        <taxon>Decapoda</taxon>
        <taxon>Pleocyemata</taxon>
        <taxon>Caridea</taxon>
        <taxon>Atyoidea</taxon>
        <taxon>Atyidae</taxon>
        <taxon>Halocaridina</taxon>
    </lineage>
</organism>
<dbReference type="AlphaFoldDB" id="A0AAN8WVA1"/>
<evidence type="ECO:0000256" key="2">
    <source>
        <dbReference type="SAM" id="MobiDB-lite"/>
    </source>
</evidence>
<feature type="compositionally biased region" description="Polar residues" evidence="2">
    <location>
        <begin position="116"/>
        <end position="139"/>
    </location>
</feature>
<accession>A0AAN8WVA1</accession>
<keyword evidence="1" id="KW-0175">Coiled coil</keyword>
<gene>
    <name evidence="3" type="ORF">SK128_003464</name>
</gene>
<proteinExistence type="predicted"/>
<feature type="compositionally biased region" description="Acidic residues" evidence="2">
    <location>
        <begin position="95"/>
        <end position="104"/>
    </location>
</feature>
<feature type="region of interest" description="Disordered" evidence="2">
    <location>
        <begin position="95"/>
        <end position="156"/>
    </location>
</feature>